<dbReference type="RefSeq" id="WP_005634020.1">
    <property type="nucleotide sequence ID" value="NZ_LCTJ01000068.1"/>
</dbReference>
<dbReference type="Pfam" id="PF10040">
    <property type="entry name" value="CRISPR_Cas6"/>
    <property type="match status" value="1"/>
</dbReference>
<organism evidence="2 3">
    <name type="scientific">Haemophilus haemolyticus</name>
    <dbReference type="NCBI Taxonomy" id="726"/>
    <lineage>
        <taxon>Bacteria</taxon>
        <taxon>Pseudomonadati</taxon>
        <taxon>Pseudomonadota</taxon>
        <taxon>Gammaproteobacteria</taxon>
        <taxon>Pasteurellales</taxon>
        <taxon>Pasteurellaceae</taxon>
        <taxon>Haemophilus</taxon>
    </lineage>
</organism>
<evidence type="ECO:0000313" key="3">
    <source>
        <dbReference type="Proteomes" id="UP000092611"/>
    </source>
</evidence>
<feature type="domain" description="CRISPR-associated protein Cas6 C-terminal" evidence="1">
    <location>
        <begin position="181"/>
        <end position="302"/>
    </location>
</feature>
<dbReference type="AlphaFoldDB" id="A0A1B8PF29"/>
<comment type="caution">
    <text evidence="2">The sequence shown here is derived from an EMBL/GenBank/DDBJ whole genome shotgun (WGS) entry which is preliminary data.</text>
</comment>
<dbReference type="Proteomes" id="UP000092611">
    <property type="component" value="Unassembled WGS sequence"/>
</dbReference>
<name>A0A1B8PF29_HAEHA</name>
<accession>A0A1B8PF29</accession>
<evidence type="ECO:0000259" key="1">
    <source>
        <dbReference type="Pfam" id="PF10040"/>
    </source>
</evidence>
<evidence type="ECO:0000313" key="2">
    <source>
        <dbReference type="EMBL" id="OBX47230.1"/>
    </source>
</evidence>
<sequence length="307" mass="35216">MISGLLPIARYQFTFVVTEPIQFPQYAGSTLRGAFGRALRKIACMTKQAECKGCPLYRTCPYTNIFETPAPTEHELQKFSQVPNGYMIEPPEWGEKVYISGEKLQFSLVLFGRLIDQLPLIAFAFKRAFEYNVGRGKAHLLDISAFNENAEKFEPILVNGNIIEHNKAVVIPENFANNSVIEISTPLRLQENGTPLNENEISVERFFISLAKRISLLSEFHFKPFDLDFESLKNQIAQIEDKKYLKWQDWTRYSSRQDQKMKLGGVIGKWQFKNLSPELSKLLYIGQWLHCGKNATFGLGKYKITNL</sequence>
<gene>
    <name evidence="2" type="ORF">A9Z62_08835</name>
</gene>
<dbReference type="Gene3D" id="3.30.70.1900">
    <property type="match status" value="1"/>
</dbReference>
<dbReference type="EMBL" id="LZDL01000015">
    <property type="protein sequence ID" value="OBX47230.1"/>
    <property type="molecule type" value="Genomic_DNA"/>
</dbReference>
<dbReference type="PATRIC" id="fig|726.55.peg.1699"/>
<proteinExistence type="predicted"/>
<protein>
    <submittedName>
        <fullName evidence="2">CRISPR-associated protein Cas6</fullName>
    </submittedName>
</protein>
<reference evidence="2 3" key="1">
    <citation type="submission" date="2016-06" db="EMBL/GenBank/DDBJ databases">
        <title>Draft genome of Haemophilus haemolyticus CCUG 24149.</title>
        <authorList>
            <person name="Engstrom-Jakobsson H."/>
            <person name="Salva-Serra F."/>
            <person name="Thorell K."/>
            <person name="Gonzales-Siles L."/>
            <person name="Karlsson R."/>
            <person name="Boulund F."/>
            <person name="Engstrand L."/>
            <person name="Kristiansson E."/>
            <person name="Moore E."/>
        </authorList>
    </citation>
    <scope>NUCLEOTIDE SEQUENCE [LARGE SCALE GENOMIC DNA]</scope>
    <source>
        <strain evidence="2 3">CCUG 24149</strain>
    </source>
</reference>
<dbReference type="OrthoDB" id="9787241at2"/>
<dbReference type="InterPro" id="IPR019267">
    <property type="entry name" value="CRISPR-assoc_Cas6_C"/>
</dbReference>